<feature type="compositionally biased region" description="Polar residues" evidence="1">
    <location>
        <begin position="1"/>
        <end position="10"/>
    </location>
</feature>
<dbReference type="Proteomes" id="UP000707071">
    <property type="component" value="Unassembled WGS sequence"/>
</dbReference>
<dbReference type="AlphaFoldDB" id="A0A9P7QH11"/>
<sequence>MSATYASQIETMPGGDLSFDSMPNGGASAASSDDENAGTAQKGRARHPAFKKFDKVQAGLKCKTCDFMIKSKDLERILKHLCKCPKAQPRDKGDAMLAYQERYQRHVFGSHSATLVATRPSMLTSIPTNASTTQKGGPIKHPAFMKFDKVQAGLKCKSCEKVIRSNDLERILKHLCQCPGAQPCDKADAELAYQERYQKRPFGSAVTPAFRSAVAPAARSATLTTITPNAGAAPRGRIKHPAFNKFEKVQDGLLCKACAKVIRSNDLERILKHLCKCPRTRPGDKAAALAAYEERYQRRPLKPSALANAGCPLGASSFSATSSHLPFSAPLDAPPSSAPLSAPPPSAPLSVPPPSAPPSVPSLRKWVDSITPLEKKQIDKELAATLYHLGLPFSLCEAPMFVSLLKKLRPAYTPPSSEALAQGLADSPR</sequence>
<keyword evidence="3" id="KW-1185">Reference proteome</keyword>
<name>A0A9P7QH11_9HYPO</name>
<evidence type="ECO:0000313" key="3">
    <source>
        <dbReference type="Proteomes" id="UP000707071"/>
    </source>
</evidence>
<evidence type="ECO:0000256" key="1">
    <source>
        <dbReference type="SAM" id="MobiDB-lite"/>
    </source>
</evidence>
<feature type="compositionally biased region" description="Pro residues" evidence="1">
    <location>
        <begin position="334"/>
        <end position="360"/>
    </location>
</feature>
<proteinExistence type="predicted"/>
<gene>
    <name evidence="2" type="ORF">E4U09_002967</name>
</gene>
<feature type="region of interest" description="Disordered" evidence="1">
    <location>
        <begin position="334"/>
        <end position="361"/>
    </location>
</feature>
<comment type="caution">
    <text evidence="2">The sequence shown here is derived from an EMBL/GenBank/DDBJ whole genome shotgun (WGS) entry which is preliminary data.</text>
</comment>
<protein>
    <recommendedName>
        <fullName evidence="4">BED-type domain-containing protein</fullName>
    </recommendedName>
</protein>
<feature type="region of interest" description="Disordered" evidence="1">
    <location>
        <begin position="1"/>
        <end position="46"/>
    </location>
</feature>
<accession>A0A9P7QH11</accession>
<dbReference type="EMBL" id="SRRH01000241">
    <property type="protein sequence ID" value="KAG6293556.1"/>
    <property type="molecule type" value="Genomic_DNA"/>
</dbReference>
<evidence type="ECO:0000313" key="2">
    <source>
        <dbReference type="EMBL" id="KAG6293556.1"/>
    </source>
</evidence>
<reference evidence="2 3" key="1">
    <citation type="journal article" date="2020" name="bioRxiv">
        <title>Whole genome comparisons of ergot fungi reveals the divergence and evolution of species within the genus Claviceps are the result of varying mechanisms driving genome evolution and host range expansion.</title>
        <authorList>
            <person name="Wyka S.A."/>
            <person name="Mondo S.J."/>
            <person name="Liu M."/>
            <person name="Dettman J."/>
            <person name="Nalam V."/>
            <person name="Broders K.D."/>
        </authorList>
    </citation>
    <scope>NUCLEOTIDE SEQUENCE [LARGE SCALE GENOMIC DNA]</scope>
    <source>
        <strain evidence="2 3">Clav52</strain>
    </source>
</reference>
<evidence type="ECO:0008006" key="4">
    <source>
        <dbReference type="Google" id="ProtNLM"/>
    </source>
</evidence>
<organism evidence="2 3">
    <name type="scientific">Claviceps aff. purpurea</name>
    <dbReference type="NCBI Taxonomy" id="1967640"/>
    <lineage>
        <taxon>Eukaryota</taxon>
        <taxon>Fungi</taxon>
        <taxon>Dikarya</taxon>
        <taxon>Ascomycota</taxon>
        <taxon>Pezizomycotina</taxon>
        <taxon>Sordariomycetes</taxon>
        <taxon>Hypocreomycetidae</taxon>
        <taxon>Hypocreales</taxon>
        <taxon>Clavicipitaceae</taxon>
        <taxon>Claviceps</taxon>
    </lineage>
</organism>